<gene>
    <name evidence="5" type="ORF">DFR47_11414</name>
</gene>
<organism evidence="5 6">
    <name type="scientific">Pseudochrobactrum asaccharolyticum</name>
    <dbReference type="NCBI Taxonomy" id="354351"/>
    <lineage>
        <taxon>Bacteria</taxon>
        <taxon>Pseudomonadati</taxon>
        <taxon>Pseudomonadota</taxon>
        <taxon>Alphaproteobacteria</taxon>
        <taxon>Hyphomicrobiales</taxon>
        <taxon>Brucellaceae</taxon>
        <taxon>Pseudochrobactrum</taxon>
    </lineage>
</organism>
<dbReference type="OrthoDB" id="9809841at2"/>
<evidence type="ECO:0000259" key="3">
    <source>
        <dbReference type="Pfam" id="PF20695"/>
    </source>
</evidence>
<dbReference type="PANTHER" id="PTHR30108:SF17">
    <property type="entry name" value="FERULIC ACID DECARBOXYLASE 1"/>
    <property type="match status" value="1"/>
</dbReference>
<accession>A0A366DK01</accession>
<dbReference type="EMBL" id="QNRH01000014">
    <property type="protein sequence ID" value="RBO90403.1"/>
    <property type="molecule type" value="Genomic_DNA"/>
</dbReference>
<reference evidence="5 6" key="1">
    <citation type="submission" date="2018-06" db="EMBL/GenBank/DDBJ databases">
        <title>Genomic Encyclopedia of Type Strains, Phase IV (KMG-IV): sequencing the most valuable type-strain genomes for metagenomic binning, comparative biology and taxonomic classification.</title>
        <authorList>
            <person name="Goeker M."/>
        </authorList>
    </citation>
    <scope>NUCLEOTIDE SEQUENCE [LARGE SCALE GENOMIC DNA]</scope>
    <source>
        <strain evidence="5 6">DSM 25619</strain>
    </source>
</reference>
<feature type="domain" description="3-octaprenyl-4-hydroxybenzoate carboxy-lyase-like N-terminal" evidence="3">
    <location>
        <begin position="19"/>
        <end position="92"/>
    </location>
</feature>
<dbReference type="Proteomes" id="UP000252893">
    <property type="component" value="Unassembled WGS sequence"/>
</dbReference>
<proteinExistence type="inferred from homology"/>
<dbReference type="FunFam" id="3.40.1670.10:FF:000003">
    <property type="entry name" value="Phenolic acid decarboxylase"/>
    <property type="match status" value="1"/>
</dbReference>
<dbReference type="PANTHER" id="PTHR30108">
    <property type="entry name" value="3-OCTAPRENYL-4-HYDROXYBENZOATE CARBOXY-LYASE-RELATED"/>
    <property type="match status" value="1"/>
</dbReference>
<evidence type="ECO:0000313" key="6">
    <source>
        <dbReference type="Proteomes" id="UP000252893"/>
    </source>
</evidence>
<dbReference type="AlphaFoldDB" id="A0A366DK01"/>
<dbReference type="Pfam" id="PF20695">
    <property type="entry name" value="UbiD_N"/>
    <property type="match status" value="1"/>
</dbReference>
<dbReference type="Pfam" id="PF01977">
    <property type="entry name" value="UbiD"/>
    <property type="match status" value="1"/>
</dbReference>
<keyword evidence="6" id="KW-1185">Reference proteome</keyword>
<evidence type="ECO:0000259" key="4">
    <source>
        <dbReference type="Pfam" id="PF20696"/>
    </source>
</evidence>
<evidence type="ECO:0000313" key="5">
    <source>
        <dbReference type="EMBL" id="RBO90403.1"/>
    </source>
</evidence>
<evidence type="ECO:0000259" key="2">
    <source>
        <dbReference type="Pfam" id="PF01977"/>
    </source>
</evidence>
<dbReference type="SUPFAM" id="SSF50475">
    <property type="entry name" value="FMN-binding split barrel"/>
    <property type="match status" value="1"/>
</dbReference>
<dbReference type="RefSeq" id="WP_113946290.1">
    <property type="nucleotide sequence ID" value="NZ_JBHEEG010000014.1"/>
</dbReference>
<dbReference type="InterPro" id="IPR049381">
    <property type="entry name" value="UbiD-like_C"/>
</dbReference>
<dbReference type="InterPro" id="IPR049383">
    <property type="entry name" value="UbiD-like_N"/>
</dbReference>
<comment type="caution">
    <text evidence="5">The sequence shown here is derived from an EMBL/GenBank/DDBJ whole genome shotgun (WGS) entry which is preliminary data.</text>
</comment>
<dbReference type="Gene3D" id="3.40.1670.10">
    <property type="entry name" value="UbiD C-terminal domain-like"/>
    <property type="match status" value="1"/>
</dbReference>
<feature type="domain" description="3-octaprenyl-4-hydroxybenzoate carboxy-lyase-like C-terminal" evidence="4">
    <location>
        <begin position="304"/>
        <end position="424"/>
    </location>
</feature>
<feature type="domain" description="3-octaprenyl-4-hydroxybenzoate carboxy-lyase-like Rift-related" evidence="2">
    <location>
        <begin position="103"/>
        <end position="297"/>
    </location>
</feature>
<dbReference type="Pfam" id="PF20696">
    <property type="entry name" value="UbiD_C"/>
    <property type="match status" value="1"/>
</dbReference>
<sequence>MTDSSMARRAPELRDWLKTLHDSDRLCIIQPGTELKHTIAGIANRMDGTKATAFPDAGGTGITVISGLLSDRSWMAEALGVKSSELVKAFQRAAASPLPWHQVDNAACQQIIVEDGDLLGRLPIPVHNEFDSGSYITAGLLIARNPRTGIQNVAIHRLQVSGPRELGVLLLPRHTLAFFNEAESTGADLDVAIVVGCSPSCLMASQAILPIDHDELEVAGALNGTPLAVTKCIGSEIRVPADAEIVIEGRLLAQKRAPEGPFGEFPQYYGERAERHVIAVDRITHRENPLFHTIVGGALEHLLLGALPREATILSTIQASFSNVKAVHLTLGGVGRYHLVVQLQKRNRGEAKNIIAAAFAAHYDIKHVVVVDEDVDIYDERSVAWAIATRFQADRDVIIIGGAQGSKLDPSTDDGFGSKMGLDATVPFGAPEFKFTKIRVPGEMEIDLDTVIAPHAELSAIL</sequence>
<evidence type="ECO:0000256" key="1">
    <source>
        <dbReference type="ARBA" id="ARBA00010021"/>
    </source>
</evidence>
<dbReference type="InterPro" id="IPR048304">
    <property type="entry name" value="UbiD_Rift_dom"/>
</dbReference>
<name>A0A366DK01_9HYPH</name>
<dbReference type="GO" id="GO:0008694">
    <property type="term" value="F:4-hydroxy-3-polyprenylbenzoate decarboxylase activity"/>
    <property type="evidence" value="ECO:0007669"/>
    <property type="project" value="TreeGrafter"/>
</dbReference>
<protein>
    <submittedName>
        <fullName evidence="5">2,5-furandicarboxylate decarboxylase 1</fullName>
    </submittedName>
</protein>
<dbReference type="GO" id="GO:0006744">
    <property type="term" value="P:ubiquinone biosynthetic process"/>
    <property type="evidence" value="ECO:0007669"/>
    <property type="project" value="TreeGrafter"/>
</dbReference>
<dbReference type="InterPro" id="IPR002830">
    <property type="entry name" value="UbiD"/>
</dbReference>
<comment type="similarity">
    <text evidence="1">Belongs to the UbiD family.</text>
</comment>
<dbReference type="SUPFAM" id="SSF143968">
    <property type="entry name" value="UbiD C-terminal domain-like"/>
    <property type="match status" value="1"/>
</dbReference>
<dbReference type="GO" id="GO:0005829">
    <property type="term" value="C:cytosol"/>
    <property type="evidence" value="ECO:0007669"/>
    <property type="project" value="TreeGrafter"/>
</dbReference>
<dbReference type="NCBIfam" id="TIGR00148">
    <property type="entry name" value="UbiD family decarboxylase"/>
    <property type="match status" value="1"/>
</dbReference>